<reference evidence="7 8" key="1">
    <citation type="journal article" date="2021" name="Sci. Rep.">
        <title>The distribution of antibiotic resistance genes in chicken gut microbiota commensals.</title>
        <authorList>
            <person name="Juricova H."/>
            <person name="Matiasovicova J."/>
            <person name="Kubasova T."/>
            <person name="Cejkova D."/>
            <person name="Rychlik I."/>
        </authorList>
    </citation>
    <scope>NUCLEOTIDE SEQUENCE [LARGE SCALE GENOMIC DNA]</scope>
    <source>
        <strain evidence="7 8">An564</strain>
    </source>
</reference>
<dbReference type="EC" id="5.4.99.-" evidence="4"/>
<dbReference type="PANTHER" id="PTHR47683">
    <property type="entry name" value="PSEUDOURIDINE SYNTHASE FAMILY PROTEIN-RELATED"/>
    <property type="match status" value="1"/>
</dbReference>
<dbReference type="Proteomes" id="UP000724149">
    <property type="component" value="Unassembled WGS sequence"/>
</dbReference>
<dbReference type="InterPro" id="IPR020103">
    <property type="entry name" value="PsdUridine_synth_cat_dom_sf"/>
</dbReference>
<dbReference type="InterPro" id="IPR018496">
    <property type="entry name" value="PsdUridine_synth_RsuA/RluB_CS"/>
</dbReference>
<dbReference type="Gene3D" id="3.30.70.580">
    <property type="entry name" value="Pseudouridine synthase I, catalytic domain, N-terminal subdomain"/>
    <property type="match status" value="1"/>
</dbReference>
<dbReference type="EMBL" id="JACSNR010000002">
    <property type="protein sequence ID" value="MBM6922592.1"/>
    <property type="molecule type" value="Genomic_DNA"/>
</dbReference>
<dbReference type="SMART" id="SM00363">
    <property type="entry name" value="S4"/>
    <property type="match status" value="1"/>
</dbReference>
<keyword evidence="2 4" id="KW-0413">Isomerase</keyword>
<dbReference type="InterPro" id="IPR002942">
    <property type="entry name" value="S4_RNA-bd"/>
</dbReference>
<dbReference type="NCBIfam" id="TIGR00093">
    <property type="entry name" value="pseudouridine synthase"/>
    <property type="match status" value="1"/>
</dbReference>
<protein>
    <recommendedName>
        <fullName evidence="4">Pseudouridine synthase</fullName>
        <ecNumber evidence="4">5.4.99.-</ecNumber>
    </recommendedName>
</protein>
<evidence type="ECO:0000256" key="5">
    <source>
        <dbReference type="SAM" id="MobiDB-lite"/>
    </source>
</evidence>
<dbReference type="InterPro" id="IPR000748">
    <property type="entry name" value="PsdUridine_synth_RsuA/RluB/E/F"/>
</dbReference>
<dbReference type="InterPro" id="IPR042092">
    <property type="entry name" value="PsdUridine_s_RsuA/RluB/E/F_cat"/>
</dbReference>
<evidence type="ECO:0000313" key="7">
    <source>
        <dbReference type="EMBL" id="MBM6922592.1"/>
    </source>
</evidence>
<dbReference type="SUPFAM" id="SSF55174">
    <property type="entry name" value="Alpha-L RNA-binding motif"/>
    <property type="match status" value="1"/>
</dbReference>
<dbReference type="InterPro" id="IPR020094">
    <property type="entry name" value="TruA/RsuA/RluB/E/F_N"/>
</dbReference>
<dbReference type="CDD" id="cd00165">
    <property type="entry name" value="S4"/>
    <property type="match status" value="1"/>
</dbReference>
<accession>A0ABS2GJQ8</accession>
<comment type="similarity">
    <text evidence="1 4">Belongs to the pseudouridine synthase RsuA family.</text>
</comment>
<dbReference type="PANTHER" id="PTHR47683:SF2">
    <property type="entry name" value="RNA-BINDING S4 DOMAIN-CONTAINING PROTEIN"/>
    <property type="match status" value="1"/>
</dbReference>
<feature type="domain" description="RNA-binding S4" evidence="6">
    <location>
        <begin position="5"/>
        <end position="65"/>
    </location>
</feature>
<dbReference type="Pfam" id="PF00849">
    <property type="entry name" value="PseudoU_synth_2"/>
    <property type="match status" value="1"/>
</dbReference>
<evidence type="ECO:0000256" key="1">
    <source>
        <dbReference type="ARBA" id="ARBA00008348"/>
    </source>
</evidence>
<feature type="region of interest" description="Disordered" evidence="5">
    <location>
        <begin position="249"/>
        <end position="284"/>
    </location>
</feature>
<dbReference type="Pfam" id="PF01479">
    <property type="entry name" value="S4"/>
    <property type="match status" value="1"/>
</dbReference>
<evidence type="ECO:0000256" key="4">
    <source>
        <dbReference type="RuleBase" id="RU003887"/>
    </source>
</evidence>
<comment type="caution">
    <text evidence="7">The sequence shown here is derived from an EMBL/GenBank/DDBJ whole genome shotgun (WGS) entry which is preliminary data.</text>
</comment>
<dbReference type="InterPro" id="IPR050343">
    <property type="entry name" value="RsuA_PseudoU_synthase"/>
</dbReference>
<evidence type="ECO:0000313" key="8">
    <source>
        <dbReference type="Proteomes" id="UP000724149"/>
    </source>
</evidence>
<organism evidence="7 8">
    <name type="scientific">Hydrogenoanaerobacterium saccharovorans</name>
    <dbReference type="NCBI Taxonomy" id="474960"/>
    <lineage>
        <taxon>Bacteria</taxon>
        <taxon>Bacillati</taxon>
        <taxon>Bacillota</taxon>
        <taxon>Clostridia</taxon>
        <taxon>Eubacteriales</taxon>
        <taxon>Oscillospiraceae</taxon>
        <taxon>Hydrogenoanaerobacterium</taxon>
    </lineage>
</organism>
<dbReference type="InterPro" id="IPR006145">
    <property type="entry name" value="PsdUridine_synth_RsuA/RluA"/>
</dbReference>
<dbReference type="InterPro" id="IPR036986">
    <property type="entry name" value="S4_RNA-bd_sf"/>
</dbReference>
<dbReference type="SUPFAM" id="SSF55120">
    <property type="entry name" value="Pseudouridine synthase"/>
    <property type="match status" value="1"/>
</dbReference>
<dbReference type="Gene3D" id="3.30.70.1560">
    <property type="entry name" value="Alpha-L RNA-binding motif"/>
    <property type="match status" value="1"/>
</dbReference>
<gene>
    <name evidence="7" type="ORF">H9X81_02625</name>
</gene>
<keyword evidence="8" id="KW-1185">Reference proteome</keyword>
<dbReference type="CDD" id="cd02870">
    <property type="entry name" value="PseudoU_synth_RsuA_like"/>
    <property type="match status" value="1"/>
</dbReference>
<evidence type="ECO:0000256" key="3">
    <source>
        <dbReference type="PROSITE-ProRule" id="PRU00182"/>
    </source>
</evidence>
<sequence>MENKARIQKVLSDQGILSRRRTEELIKEGRITVNGRPAQPGHPIDIRRDIVAIDGERVWFQKKKKNYYVMLHKPRGYVTTMSDEKGRRSVADLVADFPVRLYPVGRLDKDSEGLLLMTNDGDFANTLMHPANHIGKTYRVTVRPGISEDQLVKLSSGVLLDDGYTTQPAQVHVLDQQPGRVVLQMTITEGKNRQIRRMCEAVGLEVARLKRTYIGPVKLGMLQPGEYRELTPAELSAIRGYMNKAVNRRQNAEGEKAAAERGSRPAKKAPVKPAGKGRTPLGRR</sequence>
<evidence type="ECO:0000256" key="2">
    <source>
        <dbReference type="ARBA" id="ARBA00023235"/>
    </source>
</evidence>
<dbReference type="Gene3D" id="3.10.290.10">
    <property type="entry name" value="RNA-binding S4 domain"/>
    <property type="match status" value="1"/>
</dbReference>
<proteinExistence type="inferred from homology"/>
<feature type="compositionally biased region" description="Basic and acidic residues" evidence="5">
    <location>
        <begin position="250"/>
        <end position="263"/>
    </location>
</feature>
<name>A0ABS2GJQ8_9FIRM</name>
<dbReference type="PROSITE" id="PS01149">
    <property type="entry name" value="PSI_RSU"/>
    <property type="match status" value="1"/>
</dbReference>
<keyword evidence="3" id="KW-0694">RNA-binding</keyword>
<dbReference type="PROSITE" id="PS50889">
    <property type="entry name" value="S4"/>
    <property type="match status" value="1"/>
</dbReference>
<evidence type="ECO:0000259" key="6">
    <source>
        <dbReference type="SMART" id="SM00363"/>
    </source>
</evidence>
<dbReference type="RefSeq" id="WP_177502832.1">
    <property type="nucleotide sequence ID" value="NZ_JACSNR010000002.1"/>
</dbReference>